<dbReference type="FunFam" id="1.20.1250.20:FF:000134">
    <property type="entry name" value="MFS sugar transporter protein"/>
    <property type="match status" value="1"/>
</dbReference>
<dbReference type="InterPro" id="IPR005828">
    <property type="entry name" value="MFS_sugar_transport-like"/>
</dbReference>
<dbReference type="SUPFAM" id="SSF103473">
    <property type="entry name" value="MFS general substrate transporter"/>
    <property type="match status" value="1"/>
</dbReference>
<evidence type="ECO:0000256" key="5">
    <source>
        <dbReference type="ARBA" id="ARBA00022989"/>
    </source>
</evidence>
<dbReference type="InterPro" id="IPR036259">
    <property type="entry name" value="MFS_trans_sf"/>
</dbReference>
<dbReference type="InterPro" id="IPR005829">
    <property type="entry name" value="Sugar_transporter_CS"/>
</dbReference>
<dbReference type="PROSITE" id="PS00216">
    <property type="entry name" value="SUGAR_TRANSPORT_1"/>
    <property type="match status" value="1"/>
</dbReference>
<feature type="transmembrane region" description="Helical" evidence="7">
    <location>
        <begin position="443"/>
        <end position="463"/>
    </location>
</feature>
<evidence type="ECO:0000256" key="1">
    <source>
        <dbReference type="ARBA" id="ARBA00004141"/>
    </source>
</evidence>
<evidence type="ECO:0000256" key="6">
    <source>
        <dbReference type="ARBA" id="ARBA00023136"/>
    </source>
</evidence>
<feature type="transmembrane region" description="Helical" evidence="7">
    <location>
        <begin position="268"/>
        <end position="291"/>
    </location>
</feature>
<evidence type="ECO:0000313" key="9">
    <source>
        <dbReference type="EMBL" id="KZL81185.1"/>
    </source>
</evidence>
<dbReference type="InterPro" id="IPR020846">
    <property type="entry name" value="MFS_dom"/>
</dbReference>
<comment type="subcellular location">
    <subcellularLocation>
        <location evidence="1">Membrane</location>
        <topology evidence="1">Multi-pass membrane protein</topology>
    </subcellularLocation>
</comment>
<dbReference type="PROSITE" id="PS50850">
    <property type="entry name" value="MFS"/>
    <property type="match status" value="1"/>
</dbReference>
<feature type="non-terminal residue" evidence="9">
    <location>
        <position position="1"/>
    </location>
</feature>
<gene>
    <name evidence="9" type="ORF">CI238_08679</name>
</gene>
<accession>A0A161W2D1</accession>
<evidence type="ECO:0000256" key="3">
    <source>
        <dbReference type="ARBA" id="ARBA00022448"/>
    </source>
</evidence>
<evidence type="ECO:0000259" key="8">
    <source>
        <dbReference type="PROSITE" id="PS50850"/>
    </source>
</evidence>
<dbReference type="EMBL" id="LFIW01001728">
    <property type="protein sequence ID" value="KZL81185.1"/>
    <property type="molecule type" value="Genomic_DNA"/>
</dbReference>
<feature type="transmembrane region" description="Helical" evidence="7">
    <location>
        <begin position="205"/>
        <end position="227"/>
    </location>
</feature>
<comment type="similarity">
    <text evidence="2">Belongs to the major facilitator superfamily. Sugar transporter (TC 2.A.1.1) family.</text>
</comment>
<comment type="caution">
    <text evidence="9">The sequence shown here is derived from an EMBL/GenBank/DDBJ whole genome shotgun (WGS) entry which is preliminary data.</text>
</comment>
<keyword evidence="5 7" id="KW-1133">Transmembrane helix</keyword>
<dbReference type="PANTHER" id="PTHR48022:SF79">
    <property type="entry name" value="LACTOSE PERMEASE, PUTATIVE (AFU_ORTHOLOGUE AFUA_6G01860)-RELATED"/>
    <property type="match status" value="1"/>
</dbReference>
<feature type="domain" description="Major facilitator superfamily (MFS) profile" evidence="8">
    <location>
        <begin position="110"/>
        <end position="573"/>
    </location>
</feature>
<keyword evidence="6 7" id="KW-0472">Membrane</keyword>
<dbReference type="InterPro" id="IPR050360">
    <property type="entry name" value="MFS_Sugar_Transporters"/>
</dbReference>
<dbReference type="GO" id="GO:0016020">
    <property type="term" value="C:membrane"/>
    <property type="evidence" value="ECO:0007669"/>
    <property type="project" value="UniProtKB-SubCell"/>
</dbReference>
<feature type="transmembrane region" description="Helical" evidence="7">
    <location>
        <begin position="416"/>
        <end position="437"/>
    </location>
</feature>
<sequence length="613" mass="67885">LDLGGCWNLLSRPLYKDCRAEPCDCSVKTYTSHMSVGSGINPATFIMEKRTSATEYHIEASTSALDNNQSDKLSNRHVKQANVQSVALADAIAKDQPNYKSLSQFKLYAMMALCVLNGVMNGYDGSVMSAINAMDPFQDRFKIGTTGELNGAVFSIYTVGNIVGSLACGYFMDRWGRRTCMFSGASSIIIGSVLQASSYQLPQFFVGRFIVGVGTPMCATSAPVFLVEMAYPTWRGLAGGLYNVLGWYIGANLAAWTCYGTNFIPNDWAWRIPYIVQLTPATIVVSVVWLLPESPRWLWSQGQKERATAILTKYHGNGNPNSALVKLELDEIQDSLAAELELKNGHWNYKALVNNRPNLYRMWLIMLVAVMAMFIGGSVISYYLFSYVVGNILGNTTNFLIVMVEGVGIKDSSRQLLINGLNTVTSFIAGIFGSFFVDKVGRRPLFLWGTLLTGLVYIPINVLAARAEQFDKDGGTIPTAQSYAFIAMVFTYGIFWSFCWTPLQALYPAEILNNVIRAKGMGVKGFISGVASFINTYGTSVALKHIGWKTYTIFLVLHFIHLGLMYMYCVETKERTLEELEDIFNDPKPVKRSLQKTRVVIDDGLGVKVKDNA</sequence>
<organism evidence="9 10">
    <name type="scientific">Colletotrichum incanum</name>
    <name type="common">Soybean anthracnose fungus</name>
    <dbReference type="NCBI Taxonomy" id="1573173"/>
    <lineage>
        <taxon>Eukaryota</taxon>
        <taxon>Fungi</taxon>
        <taxon>Dikarya</taxon>
        <taxon>Ascomycota</taxon>
        <taxon>Pezizomycotina</taxon>
        <taxon>Sordariomycetes</taxon>
        <taxon>Hypocreomycetidae</taxon>
        <taxon>Glomerellales</taxon>
        <taxon>Glomerellaceae</taxon>
        <taxon>Colletotrichum</taxon>
        <taxon>Colletotrichum spaethianum species complex</taxon>
    </lineage>
</organism>
<dbReference type="Gene3D" id="1.20.1250.20">
    <property type="entry name" value="MFS general substrate transporter like domains"/>
    <property type="match status" value="1"/>
</dbReference>
<feature type="transmembrane region" description="Helical" evidence="7">
    <location>
        <begin position="523"/>
        <end position="543"/>
    </location>
</feature>
<name>A0A161W2D1_COLIC</name>
<keyword evidence="4 7" id="KW-0812">Transmembrane</keyword>
<feature type="transmembrane region" description="Helical" evidence="7">
    <location>
        <begin position="483"/>
        <end position="503"/>
    </location>
</feature>
<reference evidence="9 10" key="1">
    <citation type="submission" date="2015-06" db="EMBL/GenBank/DDBJ databases">
        <title>Survival trade-offs in plant roots during colonization by closely related pathogenic and mutualistic fungi.</title>
        <authorList>
            <person name="Hacquard S."/>
            <person name="Kracher B."/>
            <person name="Hiruma K."/>
            <person name="Weinman A."/>
            <person name="Muench P."/>
            <person name="Garrido Oter R."/>
            <person name="Ver Loren van Themaat E."/>
            <person name="Dallerey J.-F."/>
            <person name="Damm U."/>
            <person name="Henrissat B."/>
            <person name="Lespinet O."/>
            <person name="Thon M."/>
            <person name="Kemen E."/>
            <person name="McHardy A.C."/>
            <person name="Schulze-Lefert P."/>
            <person name="O'Connell R.J."/>
        </authorList>
    </citation>
    <scope>NUCLEOTIDE SEQUENCE [LARGE SCALE GENOMIC DNA]</scope>
    <source>
        <strain evidence="9 10">MAFF 238704</strain>
    </source>
</reference>
<dbReference type="PANTHER" id="PTHR48022">
    <property type="entry name" value="PLASTIDIC GLUCOSE TRANSPORTER 4"/>
    <property type="match status" value="1"/>
</dbReference>
<feature type="transmembrane region" description="Helical" evidence="7">
    <location>
        <begin position="151"/>
        <end position="172"/>
    </location>
</feature>
<dbReference type="Pfam" id="PF00083">
    <property type="entry name" value="Sugar_tr"/>
    <property type="match status" value="1"/>
</dbReference>
<feature type="transmembrane region" description="Helical" evidence="7">
    <location>
        <begin position="382"/>
        <end position="404"/>
    </location>
</feature>
<dbReference type="AlphaFoldDB" id="A0A161W2D1"/>
<feature type="transmembrane region" description="Helical" evidence="7">
    <location>
        <begin position="550"/>
        <end position="568"/>
    </location>
</feature>
<protein>
    <submittedName>
        <fullName evidence="9">Lactose permease</fullName>
    </submittedName>
</protein>
<dbReference type="Proteomes" id="UP000076584">
    <property type="component" value="Unassembled WGS sequence"/>
</dbReference>
<evidence type="ECO:0000256" key="4">
    <source>
        <dbReference type="ARBA" id="ARBA00022692"/>
    </source>
</evidence>
<feature type="transmembrane region" description="Helical" evidence="7">
    <location>
        <begin position="239"/>
        <end position="256"/>
    </location>
</feature>
<evidence type="ECO:0000313" key="10">
    <source>
        <dbReference type="Proteomes" id="UP000076584"/>
    </source>
</evidence>
<proteinExistence type="inferred from homology"/>
<keyword evidence="3" id="KW-0813">Transport</keyword>
<evidence type="ECO:0000256" key="2">
    <source>
        <dbReference type="ARBA" id="ARBA00010992"/>
    </source>
</evidence>
<dbReference type="GO" id="GO:0005351">
    <property type="term" value="F:carbohydrate:proton symporter activity"/>
    <property type="evidence" value="ECO:0007669"/>
    <property type="project" value="TreeGrafter"/>
</dbReference>
<evidence type="ECO:0000256" key="7">
    <source>
        <dbReference type="SAM" id="Phobius"/>
    </source>
</evidence>
<feature type="transmembrane region" description="Helical" evidence="7">
    <location>
        <begin position="359"/>
        <end position="376"/>
    </location>
</feature>
<keyword evidence="10" id="KW-1185">Reference proteome</keyword>